<dbReference type="KEGG" id="paur:FGL86_02640"/>
<dbReference type="Proteomes" id="UP000321272">
    <property type="component" value="Chromosome"/>
</dbReference>
<dbReference type="AlphaFoldDB" id="A0A5B8SSK2"/>
<dbReference type="PANTHER" id="PTHR13061">
    <property type="entry name" value="DYNACTIN SUBUNIT P25"/>
    <property type="match status" value="1"/>
</dbReference>
<proteinExistence type="predicted"/>
<keyword evidence="2" id="KW-1185">Reference proteome</keyword>
<dbReference type="InterPro" id="IPR001451">
    <property type="entry name" value="Hexapep"/>
</dbReference>
<reference evidence="1 2" key="1">
    <citation type="submission" date="2019-06" db="EMBL/GenBank/DDBJ databases">
        <title>Genome analyses of bacteria isolated from kimchi.</title>
        <authorList>
            <person name="Lee S."/>
            <person name="Ahn S."/>
            <person name="Roh S."/>
        </authorList>
    </citation>
    <scope>NUCLEOTIDE SEQUENCE [LARGE SCALE GENOMIC DNA]</scope>
    <source>
        <strain evidence="1 2">CBA4606</strain>
    </source>
</reference>
<accession>A0A5B8SSK2</accession>
<dbReference type="RefSeq" id="WP_147183141.1">
    <property type="nucleotide sequence ID" value="NZ_CP042382.1"/>
</dbReference>
<dbReference type="InterPro" id="IPR050484">
    <property type="entry name" value="Transf_Hexapept/Carb_Anhydrase"/>
</dbReference>
<dbReference type="InterPro" id="IPR011004">
    <property type="entry name" value="Trimer_LpxA-like_sf"/>
</dbReference>
<dbReference type="EMBL" id="CP042382">
    <property type="protein sequence ID" value="QEA38073.1"/>
    <property type="molecule type" value="Genomic_DNA"/>
</dbReference>
<dbReference type="OrthoDB" id="9803036at2"/>
<organism evidence="1 2">
    <name type="scientific">Pistricoccus aurantiacus</name>
    <dbReference type="NCBI Taxonomy" id="1883414"/>
    <lineage>
        <taxon>Bacteria</taxon>
        <taxon>Pseudomonadati</taxon>
        <taxon>Pseudomonadota</taxon>
        <taxon>Gammaproteobacteria</taxon>
        <taxon>Oceanospirillales</taxon>
        <taxon>Halomonadaceae</taxon>
        <taxon>Pistricoccus</taxon>
    </lineage>
</organism>
<sequence>MQSSVRAHHGKEPRFGERVYVDSASKVLGDVVLGDDCSVWPMTVIRGDMHEIRVGARCSIQDGSVLHITHASDYNPGGYPLILGDDVTVGHRAILHGCTIGSRVLVGMAAVVMDGAVVEDEVIIAAGALVTPGKRLQNGYLYAGSPAKEVRPLKDSERAFFTYTAANYVKLKDLYLENQ</sequence>
<evidence type="ECO:0000313" key="1">
    <source>
        <dbReference type="EMBL" id="QEA38073.1"/>
    </source>
</evidence>
<name>A0A5B8SSK2_9GAMM</name>
<evidence type="ECO:0000313" key="2">
    <source>
        <dbReference type="Proteomes" id="UP000321272"/>
    </source>
</evidence>
<dbReference type="Gene3D" id="2.160.10.10">
    <property type="entry name" value="Hexapeptide repeat proteins"/>
    <property type="match status" value="1"/>
</dbReference>
<dbReference type="Pfam" id="PF00132">
    <property type="entry name" value="Hexapep"/>
    <property type="match status" value="1"/>
</dbReference>
<dbReference type="CDD" id="cd04645">
    <property type="entry name" value="LbH_gamma_CA_like"/>
    <property type="match status" value="1"/>
</dbReference>
<dbReference type="InterPro" id="IPR047324">
    <property type="entry name" value="LbH_gamma_CA-like"/>
</dbReference>
<gene>
    <name evidence="1" type="ORF">FGL86_02640</name>
</gene>
<protein>
    <submittedName>
        <fullName evidence="1">Gamma carbonic anhydrase family protein</fullName>
    </submittedName>
</protein>
<dbReference type="SUPFAM" id="SSF51161">
    <property type="entry name" value="Trimeric LpxA-like enzymes"/>
    <property type="match status" value="1"/>
</dbReference>
<dbReference type="PANTHER" id="PTHR13061:SF56">
    <property type="entry name" value="PROTEIN YRDA"/>
    <property type="match status" value="1"/>
</dbReference>